<feature type="domain" description="Reverse transcriptase" evidence="1">
    <location>
        <begin position="441"/>
        <end position="713"/>
    </location>
</feature>
<dbReference type="EMBL" id="GDHC01004388">
    <property type="protein sequence ID" value="JAQ14241.1"/>
    <property type="molecule type" value="Transcribed_RNA"/>
</dbReference>
<gene>
    <name evidence="2" type="primary">Pol_2</name>
    <name evidence="2" type="ORF">g.69474</name>
</gene>
<dbReference type="Gene3D" id="3.30.70.270">
    <property type="match status" value="1"/>
</dbReference>
<dbReference type="SUPFAM" id="SSF56672">
    <property type="entry name" value="DNA/RNA polymerases"/>
    <property type="match status" value="1"/>
</dbReference>
<protein>
    <submittedName>
        <fullName evidence="2">Retrovirus-related Pol polyprotein LINE-1</fullName>
    </submittedName>
</protein>
<dbReference type="SUPFAM" id="SSF56219">
    <property type="entry name" value="DNase I-like"/>
    <property type="match status" value="1"/>
</dbReference>
<dbReference type="InterPro" id="IPR043502">
    <property type="entry name" value="DNA/RNA_pol_sf"/>
</dbReference>
<dbReference type="InterPro" id="IPR043128">
    <property type="entry name" value="Rev_trsase/Diguanyl_cyclase"/>
</dbReference>
<evidence type="ECO:0000313" key="2">
    <source>
        <dbReference type="EMBL" id="JAQ14241.1"/>
    </source>
</evidence>
<proteinExistence type="predicted"/>
<dbReference type="Pfam" id="PF00078">
    <property type="entry name" value="RVT_1"/>
    <property type="match status" value="1"/>
</dbReference>
<organism evidence="2">
    <name type="scientific">Lygus hesperus</name>
    <name type="common">Western plant bug</name>
    <dbReference type="NCBI Taxonomy" id="30085"/>
    <lineage>
        <taxon>Eukaryota</taxon>
        <taxon>Metazoa</taxon>
        <taxon>Ecdysozoa</taxon>
        <taxon>Arthropoda</taxon>
        <taxon>Hexapoda</taxon>
        <taxon>Insecta</taxon>
        <taxon>Pterygota</taxon>
        <taxon>Neoptera</taxon>
        <taxon>Paraneoptera</taxon>
        <taxon>Hemiptera</taxon>
        <taxon>Heteroptera</taxon>
        <taxon>Panheteroptera</taxon>
        <taxon>Cimicomorpha</taxon>
        <taxon>Miridae</taxon>
        <taxon>Mirini</taxon>
        <taxon>Lygus</taxon>
    </lineage>
</organism>
<dbReference type="Gene3D" id="3.60.10.10">
    <property type="entry name" value="Endonuclease/exonuclease/phosphatase"/>
    <property type="match status" value="1"/>
</dbReference>
<evidence type="ECO:0000259" key="1">
    <source>
        <dbReference type="PROSITE" id="PS50878"/>
    </source>
</evidence>
<dbReference type="AlphaFoldDB" id="A0A146M389"/>
<dbReference type="PANTHER" id="PTHR47027">
    <property type="entry name" value="REVERSE TRANSCRIPTASE DOMAIN-CONTAINING PROTEIN"/>
    <property type="match status" value="1"/>
</dbReference>
<dbReference type="InterPro" id="IPR000477">
    <property type="entry name" value="RT_dom"/>
</dbReference>
<dbReference type="GO" id="GO:0071897">
    <property type="term" value="P:DNA biosynthetic process"/>
    <property type="evidence" value="ECO:0007669"/>
    <property type="project" value="UniProtKB-ARBA"/>
</dbReference>
<accession>A0A146M389</accession>
<dbReference type="CDD" id="cd01650">
    <property type="entry name" value="RT_nLTR_like"/>
    <property type="match status" value="1"/>
</dbReference>
<dbReference type="PROSITE" id="PS50878">
    <property type="entry name" value="RT_POL"/>
    <property type="match status" value="1"/>
</dbReference>
<reference evidence="2" key="1">
    <citation type="journal article" date="2016" name="Gigascience">
        <title>De novo construction of an expanded transcriptome assembly for the western tarnished plant bug, Lygus hesperus.</title>
        <authorList>
            <person name="Tassone E.E."/>
            <person name="Geib S.M."/>
            <person name="Hall B."/>
            <person name="Fabrick J.A."/>
            <person name="Brent C.S."/>
            <person name="Hull J.J."/>
        </authorList>
    </citation>
    <scope>NUCLEOTIDE SEQUENCE</scope>
</reference>
<sequence>MFGRGKGGFLCGVKSSLAHLVEVVHEGLYLTMELSSFGDKIKVIPVYLSGGSSEDWERDFLVLKHYVANLNSDRLVIVGDCNARVGTEQVLASDAEFDLGECELLRNSRDSLLNSKGRRLLEFFDNNGLVIVNGRVPGDTEGHLTFMCGRGTSVIDYCSVSLGILPCISEFSVVPYHYSDHMPIVFKISTGSPILERSGGALPILPKLKWDTTRAAAYSRVLDGLCKEEVGMASRTDIQLESERLVELISLAAKRCGMGHKSIDSEHKGQPWFNKKCRMARKRVFALLRLIRDTMGSALLRETYIECLAEYKLLCISSSRKYWIGLANEFKGVSNARDFWLLAKRFVRQLGVSNVTNICMSDWVRYFEGLLNPSVAWTPVSFVEPLNTSSLQDSPFTLSELKSVVSRLKDGKAPGLDRVGYEFYKCSGDEYLSRLLLLYNKLFDLGEVPETYCRALIYPLFKRKGDRNDTAAYRGLSFIDANMKIFTSLVFGRLDAYVELNDILAENQAGFGKNYSTVDCIFSLMNMISLKWYGGSKLYAFYVDFRAAFDTISRNALYIKLANVGVSTKIINVVRALYKDPKSAVFVNGSVSEFFEVRCGLKQGCAGSPRLFSLYVNDLVQELEGGVRLGTACIKILMFADDFVLVAETVVGLQRNINILENYCETWGLQVNMSKSKIMVFRRGGRLAARESWTFKGQGIEVVNTYTYLGVVMTPGLSLVPHIRERVTAAKHGLNSVWKAFMDNVYIPLNSRLQIFQSVTRAVATYGAQVWGWQRIDSLEKLLRFFIKRLFWLPEQTPNYALYLETGLSSLYLFTLSMHLNYVRKVLNMPANRFPKVTALEVIRRKLSWHKCWKSLEAKYGHNLLDSEGKVSRAGIEAILEAIVQEEKNGWLQCAQAANLHTWYTLLNHEVKCATVMGDGNEVPLMTIRWIFKLRVEGLNLNYCPGRVSHDERCSLCNLNEREDIYHFVGVCPVLKEFRVVIFGTSVIDRNRFVELLDSREYWEPLCRYLTAAWRYRKFMVEQFNF</sequence>
<dbReference type="PANTHER" id="PTHR47027:SF30">
    <property type="entry name" value="THAP-TYPE DOMAIN-CONTAINING PROTEIN"/>
    <property type="match status" value="1"/>
</dbReference>
<name>A0A146M389_LYGHE</name>
<dbReference type="InterPro" id="IPR036691">
    <property type="entry name" value="Endo/exonu/phosph_ase_sf"/>
</dbReference>